<dbReference type="Pfam" id="PF01979">
    <property type="entry name" value="Amidohydro_1"/>
    <property type="match status" value="1"/>
</dbReference>
<comment type="similarity">
    <text evidence="2">Belongs to the metallo-dependent hydrolases superfamily. Hydantoinase/dihydropyrimidinase family.</text>
</comment>
<dbReference type="Gene3D" id="3.20.20.140">
    <property type="entry name" value="Metal-dependent hydrolases"/>
    <property type="match status" value="1"/>
</dbReference>
<protein>
    <submittedName>
        <fullName evidence="7">Dihydropyrimidinase</fullName>
    </submittedName>
</protein>
<evidence type="ECO:0000256" key="2">
    <source>
        <dbReference type="ARBA" id="ARBA00008829"/>
    </source>
</evidence>
<evidence type="ECO:0000256" key="3">
    <source>
        <dbReference type="ARBA" id="ARBA00022723"/>
    </source>
</evidence>
<proteinExistence type="inferred from homology"/>
<dbReference type="GO" id="GO:0016812">
    <property type="term" value="F:hydrolase activity, acting on carbon-nitrogen (but not peptide) bonds, in cyclic amides"/>
    <property type="evidence" value="ECO:0007669"/>
    <property type="project" value="TreeGrafter"/>
</dbReference>
<accession>A0A133ZZH7</accession>
<dbReference type="NCBIfam" id="TIGR02033">
    <property type="entry name" value="D-hydantoinase"/>
    <property type="match status" value="1"/>
</dbReference>
<feature type="modified residue" description="N6-carboxylysine" evidence="5">
    <location>
        <position position="154"/>
    </location>
</feature>
<dbReference type="SUPFAM" id="SSF51556">
    <property type="entry name" value="Metallo-dependent hydrolases"/>
    <property type="match status" value="1"/>
</dbReference>
<dbReference type="STRING" id="467210.HMPREF1866_00291"/>
<dbReference type="EMBL" id="LSDA01000010">
    <property type="protein sequence ID" value="KXB60840.1"/>
    <property type="molecule type" value="Genomic_DNA"/>
</dbReference>
<comment type="caution">
    <text evidence="7">The sequence shown here is derived from an EMBL/GenBank/DDBJ whole genome shotgun (WGS) entry which is preliminary data.</text>
</comment>
<name>A0A133ZZH7_9FIRM</name>
<comment type="PTM">
    <text evidence="5">Carbamylation allows a single lysine to coordinate two divalent metal cations.</text>
</comment>
<dbReference type="InterPro" id="IPR011778">
    <property type="entry name" value="Hydantoinase/dihydroPyrase"/>
</dbReference>
<keyword evidence="4" id="KW-0378">Hydrolase</keyword>
<evidence type="ECO:0000313" key="8">
    <source>
        <dbReference type="Proteomes" id="UP000070394"/>
    </source>
</evidence>
<reference evidence="8" key="1">
    <citation type="submission" date="2016-01" db="EMBL/GenBank/DDBJ databases">
        <authorList>
            <person name="Mitreva M."/>
            <person name="Pepin K.H."/>
            <person name="Mihindukulasuriya K.A."/>
            <person name="Fulton R."/>
            <person name="Fronick C."/>
            <person name="O'Laughlin M."/>
            <person name="Miner T."/>
            <person name="Herter B."/>
            <person name="Rosa B.A."/>
            <person name="Cordes M."/>
            <person name="Tomlinson C."/>
            <person name="Wollam A."/>
            <person name="Palsikar V.B."/>
            <person name="Mardis E.R."/>
            <person name="Wilson R.K."/>
        </authorList>
    </citation>
    <scope>NUCLEOTIDE SEQUENCE [LARGE SCALE GENOMIC DNA]</scope>
    <source>
        <strain evidence="8">DNF00896</strain>
    </source>
</reference>
<keyword evidence="8" id="KW-1185">Reference proteome</keyword>
<sequence length="463" mass="51547">MKKVFIKGGTIVNSKESFAGNILIEDEKIKKVLKPDEFIELDNDTKVVDAGGKLVFPGFIDAHTHFDLHVAGTVTCDDFYSGTKAAISGGTTTIIDFGTQYKGETLNEGMDNWLKKAKDGVFCDYGIHMSISDWNEEAKKECQDMMDRGVTTFKIYLTYDILLKDDEAFEVIQRLKEVGAITGVHCENAGLIFALQQEFVEAGLQKNVSSHYKTRPAAAEAEAIGRILHLAEVAGSDIIDVHLTCKEGLDEIRAARKRGQKVYAETCPQYLTMTNKLYELPGFEGAKYVIAPPLREQSDVDELWRALADGEIQTVSTDHCAFTFKQKELGINDFRKIPGGMPGVETRGIVMYSEGVSKDRISLEKMCEVLCENPAKLYGLYDRKGFIEEGFDADIVILDPKAQTKITAATQVSKCDYAPLEGKILNGHIDKVFLRGSEIVDNAKIKDTPEGKFLERKPYKKFL</sequence>
<dbReference type="FunFam" id="3.20.20.140:FF:000174">
    <property type="entry name" value="Dihydropyrimidinase-related protein 2"/>
    <property type="match status" value="1"/>
</dbReference>
<dbReference type="SUPFAM" id="SSF51338">
    <property type="entry name" value="Composite domain of metallo-dependent hydrolases"/>
    <property type="match status" value="1"/>
</dbReference>
<dbReference type="Proteomes" id="UP000070394">
    <property type="component" value="Unassembled WGS sequence"/>
</dbReference>
<dbReference type="OrthoDB" id="9765462at2"/>
<feature type="domain" description="Amidohydrolase-related" evidence="6">
    <location>
        <begin position="54"/>
        <end position="436"/>
    </location>
</feature>
<keyword evidence="3" id="KW-0479">Metal-binding</keyword>
<dbReference type="InterPro" id="IPR006680">
    <property type="entry name" value="Amidohydro-rel"/>
</dbReference>
<dbReference type="RefSeq" id="WP_060930280.1">
    <property type="nucleotide sequence ID" value="NZ_KQ959775.1"/>
</dbReference>
<dbReference type="Gene3D" id="2.30.40.10">
    <property type="entry name" value="Urease, subunit C, domain 1"/>
    <property type="match status" value="1"/>
</dbReference>
<dbReference type="PATRIC" id="fig|467210.3.peg.286"/>
<dbReference type="PANTHER" id="PTHR11647">
    <property type="entry name" value="HYDRANTOINASE/DIHYDROPYRIMIDINASE FAMILY MEMBER"/>
    <property type="match status" value="1"/>
</dbReference>
<evidence type="ECO:0000256" key="5">
    <source>
        <dbReference type="PIRSR" id="PIRSR611778-50"/>
    </source>
</evidence>
<evidence type="ECO:0000259" key="6">
    <source>
        <dbReference type="Pfam" id="PF01979"/>
    </source>
</evidence>
<dbReference type="CDD" id="cd01314">
    <property type="entry name" value="D-HYD"/>
    <property type="match status" value="1"/>
</dbReference>
<dbReference type="GO" id="GO:0046872">
    <property type="term" value="F:metal ion binding"/>
    <property type="evidence" value="ECO:0007669"/>
    <property type="project" value="UniProtKB-KW"/>
</dbReference>
<evidence type="ECO:0000313" key="7">
    <source>
        <dbReference type="EMBL" id="KXB60840.1"/>
    </source>
</evidence>
<dbReference type="GO" id="GO:0005829">
    <property type="term" value="C:cytosol"/>
    <property type="evidence" value="ECO:0007669"/>
    <property type="project" value="TreeGrafter"/>
</dbReference>
<dbReference type="InterPro" id="IPR050378">
    <property type="entry name" value="Metallo-dep_Hydrolases_sf"/>
</dbReference>
<gene>
    <name evidence="7" type="ORF">HMPREF1866_00291</name>
</gene>
<dbReference type="AlphaFoldDB" id="A0A133ZZH7"/>
<evidence type="ECO:0000256" key="4">
    <source>
        <dbReference type="ARBA" id="ARBA00022801"/>
    </source>
</evidence>
<dbReference type="InterPro" id="IPR011059">
    <property type="entry name" value="Metal-dep_hydrolase_composite"/>
</dbReference>
<evidence type="ECO:0000256" key="1">
    <source>
        <dbReference type="ARBA" id="ARBA00001947"/>
    </source>
</evidence>
<dbReference type="InterPro" id="IPR032466">
    <property type="entry name" value="Metal_Hydrolase"/>
</dbReference>
<dbReference type="PANTHER" id="PTHR11647:SF1">
    <property type="entry name" value="COLLAPSIN RESPONSE MEDIATOR PROTEIN"/>
    <property type="match status" value="1"/>
</dbReference>
<comment type="cofactor">
    <cofactor evidence="1">
        <name>Zn(2+)</name>
        <dbReference type="ChEBI" id="CHEBI:29105"/>
    </cofactor>
</comment>
<organism evidence="7 8">
    <name type="scientific">Lachnoanaerobaculum saburreum</name>
    <dbReference type="NCBI Taxonomy" id="467210"/>
    <lineage>
        <taxon>Bacteria</taxon>
        <taxon>Bacillati</taxon>
        <taxon>Bacillota</taxon>
        <taxon>Clostridia</taxon>
        <taxon>Lachnospirales</taxon>
        <taxon>Lachnospiraceae</taxon>
        <taxon>Lachnoanaerobaculum</taxon>
    </lineage>
</organism>